<proteinExistence type="predicted"/>
<dbReference type="PANTHER" id="PTHR22770:SF13">
    <property type="entry name" value="RING-TYPE DOMAIN-CONTAINING PROTEIN"/>
    <property type="match status" value="1"/>
</dbReference>
<evidence type="ECO:0000256" key="7">
    <source>
        <dbReference type="ARBA" id="ARBA00022833"/>
    </source>
</evidence>
<evidence type="ECO:0000256" key="8">
    <source>
        <dbReference type="SAM" id="MobiDB-lite"/>
    </source>
</evidence>
<dbReference type="InterPro" id="IPR051628">
    <property type="entry name" value="LUBAC_E3_Ligases"/>
</dbReference>
<name>A0ABR3JLC6_9AGAR</name>
<evidence type="ECO:0000256" key="5">
    <source>
        <dbReference type="ARBA" id="ARBA00022771"/>
    </source>
</evidence>
<keyword evidence="4" id="KW-0677">Repeat</keyword>
<evidence type="ECO:0000313" key="11">
    <source>
        <dbReference type="Proteomes" id="UP001556367"/>
    </source>
</evidence>
<dbReference type="InterPro" id="IPR013083">
    <property type="entry name" value="Znf_RING/FYVE/PHD"/>
</dbReference>
<reference evidence="11" key="1">
    <citation type="submission" date="2024-06" db="EMBL/GenBank/DDBJ databases">
        <title>Multi-omics analyses provide insights into the biosynthesis of the anticancer antibiotic pleurotin in Hohenbuehelia grisea.</title>
        <authorList>
            <person name="Weaver J.A."/>
            <person name="Alberti F."/>
        </authorList>
    </citation>
    <scope>NUCLEOTIDE SEQUENCE [LARGE SCALE GENOMIC DNA]</scope>
    <source>
        <strain evidence="11">T-177</strain>
    </source>
</reference>
<dbReference type="PANTHER" id="PTHR22770">
    <property type="entry name" value="UBIQUITIN CONJUGATING ENZYME 7 INTERACTING PROTEIN-RELATED"/>
    <property type="match status" value="1"/>
</dbReference>
<evidence type="ECO:0000256" key="4">
    <source>
        <dbReference type="ARBA" id="ARBA00022737"/>
    </source>
</evidence>
<keyword evidence="6" id="KW-0833">Ubl conjugation pathway</keyword>
<evidence type="ECO:0000256" key="3">
    <source>
        <dbReference type="ARBA" id="ARBA00022723"/>
    </source>
</evidence>
<protein>
    <recommendedName>
        <fullName evidence="9">RING-type domain-containing protein</fullName>
    </recommendedName>
</protein>
<gene>
    <name evidence="10" type="ORF">HGRIS_002677</name>
</gene>
<feature type="compositionally biased region" description="Basic and acidic residues" evidence="8">
    <location>
        <begin position="268"/>
        <end position="281"/>
    </location>
</feature>
<dbReference type="InterPro" id="IPR002867">
    <property type="entry name" value="IBR_dom"/>
</dbReference>
<keyword evidence="2" id="KW-0808">Transferase</keyword>
<organism evidence="10 11">
    <name type="scientific">Hohenbuehelia grisea</name>
    <dbReference type="NCBI Taxonomy" id="104357"/>
    <lineage>
        <taxon>Eukaryota</taxon>
        <taxon>Fungi</taxon>
        <taxon>Dikarya</taxon>
        <taxon>Basidiomycota</taxon>
        <taxon>Agaricomycotina</taxon>
        <taxon>Agaricomycetes</taxon>
        <taxon>Agaricomycetidae</taxon>
        <taxon>Agaricales</taxon>
        <taxon>Pleurotineae</taxon>
        <taxon>Pleurotaceae</taxon>
        <taxon>Hohenbuehelia</taxon>
    </lineage>
</organism>
<feature type="region of interest" description="Disordered" evidence="8">
    <location>
        <begin position="266"/>
        <end position="292"/>
    </location>
</feature>
<evidence type="ECO:0000256" key="1">
    <source>
        <dbReference type="ARBA" id="ARBA00004906"/>
    </source>
</evidence>
<keyword evidence="5" id="KW-0863">Zinc-finger</keyword>
<keyword evidence="11" id="KW-1185">Reference proteome</keyword>
<keyword evidence="7" id="KW-0862">Zinc</keyword>
<dbReference type="Proteomes" id="UP001556367">
    <property type="component" value="Unassembled WGS sequence"/>
</dbReference>
<dbReference type="Gene3D" id="1.20.120.1750">
    <property type="match status" value="1"/>
</dbReference>
<dbReference type="PROSITE" id="PS51873">
    <property type="entry name" value="TRIAD"/>
    <property type="match status" value="1"/>
</dbReference>
<dbReference type="Pfam" id="PF01485">
    <property type="entry name" value="IBR"/>
    <property type="match status" value="1"/>
</dbReference>
<comment type="caution">
    <text evidence="10">The sequence shown here is derived from an EMBL/GenBank/DDBJ whole genome shotgun (WGS) entry which is preliminary data.</text>
</comment>
<evidence type="ECO:0000313" key="10">
    <source>
        <dbReference type="EMBL" id="KAL0956536.1"/>
    </source>
</evidence>
<feature type="domain" description="RING-type" evidence="9">
    <location>
        <begin position="1"/>
        <end position="214"/>
    </location>
</feature>
<dbReference type="Pfam" id="PF22191">
    <property type="entry name" value="IBR_1"/>
    <property type="match status" value="1"/>
</dbReference>
<dbReference type="InterPro" id="IPR044066">
    <property type="entry name" value="TRIAD_supradom"/>
</dbReference>
<evidence type="ECO:0000256" key="6">
    <source>
        <dbReference type="ARBA" id="ARBA00022786"/>
    </source>
</evidence>
<dbReference type="EMBL" id="JASNQZ010000006">
    <property type="protein sequence ID" value="KAL0956536.1"/>
    <property type="molecule type" value="Genomic_DNA"/>
</dbReference>
<dbReference type="CDD" id="cd20335">
    <property type="entry name" value="BRcat_RBR"/>
    <property type="match status" value="1"/>
</dbReference>
<keyword evidence="3" id="KW-0479">Metal-binding</keyword>
<evidence type="ECO:0000259" key="9">
    <source>
        <dbReference type="PROSITE" id="PS51873"/>
    </source>
</evidence>
<evidence type="ECO:0000256" key="2">
    <source>
        <dbReference type="ARBA" id="ARBA00022679"/>
    </source>
</evidence>
<sequence length="318" mass="36772">MAAPHTLACGHVYCTPCIQNFLTSAFDSDPFAIRCVGNENQCLASLPIPTLQRFLSDERFNRLLEIAFHFHVRTHAAEFVNCKTPDCIHIFRRSLPPSPTTTLQCPSCFSTVCSSCAEDAHDGITCETYRINRDPAEQERLNEEWMRASRGRVKRCPSCNVLIEKLEGCNHMECRCGKHLCWSCMRVFDTGRETYDHMNATHGGFYAGEHNPLGAADNVDVLQQQELLREVGVRREQEQGYHHLFAQQAVDRRLREVQLQREAAQVQADHERQRRQAEAHWHQQRLNARAEAQREERRRLELEREQQQQQGGWSCLIM</sequence>
<accession>A0ABR3JLC6</accession>
<comment type="pathway">
    <text evidence="1">Protein modification; protein ubiquitination.</text>
</comment>
<dbReference type="Gene3D" id="3.30.40.10">
    <property type="entry name" value="Zinc/RING finger domain, C3HC4 (zinc finger)"/>
    <property type="match status" value="1"/>
</dbReference>
<dbReference type="InterPro" id="IPR013087">
    <property type="entry name" value="Znf_C2H2_type"/>
</dbReference>
<dbReference type="PROSITE" id="PS00028">
    <property type="entry name" value="ZINC_FINGER_C2H2_1"/>
    <property type="match status" value="1"/>
</dbReference>
<dbReference type="SUPFAM" id="SSF57850">
    <property type="entry name" value="RING/U-box"/>
    <property type="match status" value="2"/>
</dbReference>